<evidence type="ECO:0000256" key="1">
    <source>
        <dbReference type="SAM" id="MobiDB-lite"/>
    </source>
</evidence>
<keyword evidence="4" id="KW-1185">Reference proteome</keyword>
<feature type="transmembrane region" description="Helical" evidence="2">
    <location>
        <begin position="267"/>
        <end position="288"/>
    </location>
</feature>
<comment type="caution">
    <text evidence="3">The sequence shown here is derived from an EMBL/GenBank/DDBJ whole genome shotgun (WGS) entry which is preliminary data.</text>
</comment>
<feature type="transmembrane region" description="Helical" evidence="2">
    <location>
        <begin position="383"/>
        <end position="406"/>
    </location>
</feature>
<dbReference type="RefSeq" id="WP_075360873.1">
    <property type="nucleotide sequence ID" value="NZ_MPDM01000001.1"/>
</dbReference>
<dbReference type="EMBL" id="MPDM01000001">
    <property type="protein sequence ID" value="OKL50635.1"/>
    <property type="molecule type" value="Genomic_DNA"/>
</dbReference>
<name>A0A1Q5PT51_9ACTO</name>
<evidence type="ECO:0000313" key="4">
    <source>
        <dbReference type="Proteomes" id="UP000186465"/>
    </source>
</evidence>
<evidence type="ECO:0000313" key="3">
    <source>
        <dbReference type="EMBL" id="OKL50635.1"/>
    </source>
</evidence>
<dbReference type="Proteomes" id="UP000186465">
    <property type="component" value="Unassembled WGS sequence"/>
</dbReference>
<feature type="region of interest" description="Disordered" evidence="1">
    <location>
        <begin position="1"/>
        <end position="122"/>
    </location>
</feature>
<dbReference type="STRING" id="156892.BM477_01400"/>
<feature type="compositionally biased region" description="Acidic residues" evidence="1">
    <location>
        <begin position="21"/>
        <end position="34"/>
    </location>
</feature>
<accession>A0A1Q5PT51</accession>
<feature type="transmembrane region" description="Helical" evidence="2">
    <location>
        <begin position="308"/>
        <end position="328"/>
    </location>
</feature>
<organism evidence="3 4">
    <name type="scientific">Boudabousia marimammalium</name>
    <dbReference type="NCBI Taxonomy" id="156892"/>
    <lineage>
        <taxon>Bacteria</taxon>
        <taxon>Bacillati</taxon>
        <taxon>Actinomycetota</taxon>
        <taxon>Actinomycetes</taxon>
        <taxon>Actinomycetales</taxon>
        <taxon>Actinomycetaceae</taxon>
        <taxon>Boudabousia</taxon>
    </lineage>
</organism>
<dbReference type="AlphaFoldDB" id="A0A1Q5PT51"/>
<protein>
    <submittedName>
        <fullName evidence="3">Uncharacterized protein</fullName>
    </submittedName>
</protein>
<reference evidence="4" key="1">
    <citation type="submission" date="2016-11" db="EMBL/GenBank/DDBJ databases">
        <title>Actinomyces gypaetusis sp. nov. isolated from Gypaetus barbatus in Qinghai Tibet Plateau China.</title>
        <authorList>
            <person name="Meng X."/>
        </authorList>
    </citation>
    <scope>NUCLEOTIDE SEQUENCE [LARGE SCALE GENOMIC DNA]</scope>
    <source>
        <strain evidence="4">DSM 15383</strain>
    </source>
</reference>
<feature type="compositionally biased region" description="Low complexity" evidence="1">
    <location>
        <begin position="45"/>
        <end position="64"/>
    </location>
</feature>
<keyword evidence="2" id="KW-1133">Transmembrane helix</keyword>
<keyword evidence="2" id="KW-0812">Transmembrane</keyword>
<evidence type="ECO:0000256" key="2">
    <source>
        <dbReference type="SAM" id="Phobius"/>
    </source>
</evidence>
<feature type="transmembrane region" description="Helical" evidence="2">
    <location>
        <begin position="335"/>
        <end position="357"/>
    </location>
</feature>
<dbReference type="OrthoDB" id="3256579at2"/>
<gene>
    <name evidence="3" type="ORF">BM477_01400</name>
</gene>
<sequence>MSERNEDFTPDVEWENANHEAEDDGADVYGDVEVELPPVEDTPYVPEAEGEAAPESAEVAEPGAPANPDPAPDAVVEPTSEPQIVEEAPSAPETVHEPAPTTAAAGIPRRHAEEAGTGDETASDVIPEVETTVVTRRSLLGGAQSSIPTATQSVEEIPAPVDAPATSEVPAPPVPAAEETVAQPVVRRSIGLSHSAAQTEAMPAADPNAAVAAAAGAGAAVAAAETRVQPHIPTRESVREQQVPSVPVENVEELFADSTPASLPSRFAAHAWTFLLALLVLPSAWYLMSDGIAHIALSGTNPWESGTLSWVGLSELLGGALLAGVLIWSARWSTVGVFVSSLVLLIVGLPFLVAPAWTYDLVEPATSALAQWNIFGKAVAHHFLWTGFHGLLAVAGIIGIFVWLAAHGARKHGAKREALSVAIAERNLRTQSASTK</sequence>
<keyword evidence="2" id="KW-0472">Membrane</keyword>
<proteinExistence type="predicted"/>